<dbReference type="Pfam" id="PF00533">
    <property type="entry name" value="BRCT"/>
    <property type="match status" value="1"/>
</dbReference>
<reference evidence="5 6" key="1">
    <citation type="journal article" date="2016" name="Sci. Rep.">
        <title>Draft genome sequencing and secretome analysis of fungal phytopathogen Ascochyta rabiei provides insight into the necrotrophic effector repertoire.</title>
        <authorList>
            <person name="Verma S."/>
            <person name="Gazara R.K."/>
            <person name="Nizam S."/>
            <person name="Parween S."/>
            <person name="Chattopadhyay D."/>
            <person name="Verma P.K."/>
        </authorList>
    </citation>
    <scope>NUCLEOTIDE SEQUENCE [LARGE SCALE GENOMIC DNA]</scope>
    <source>
        <strain evidence="5 6">ArDII</strain>
    </source>
</reference>
<proteinExistence type="predicted"/>
<evidence type="ECO:0000313" key="5">
    <source>
        <dbReference type="EMBL" id="KZM22068.1"/>
    </source>
</evidence>
<dbReference type="SUPFAM" id="SSF52113">
    <property type="entry name" value="BRCT domain"/>
    <property type="match status" value="1"/>
</dbReference>
<comment type="caution">
    <text evidence="5">The sequence shown here is derived from an EMBL/GenBank/DDBJ whole genome shotgun (WGS) entry which is preliminary data.</text>
</comment>
<name>A0A163BXD2_DIDRA</name>
<keyword evidence="3" id="KW-0539">Nucleus</keyword>
<dbReference type="EMBL" id="JYNV01000225">
    <property type="protein sequence ID" value="KZM22068.1"/>
    <property type="molecule type" value="Genomic_DNA"/>
</dbReference>
<evidence type="ECO:0000256" key="4">
    <source>
        <dbReference type="SAM" id="MobiDB-lite"/>
    </source>
</evidence>
<feature type="compositionally biased region" description="Polar residues" evidence="4">
    <location>
        <begin position="175"/>
        <end position="187"/>
    </location>
</feature>
<dbReference type="Pfam" id="PF16589">
    <property type="entry name" value="BRCT_2"/>
    <property type="match status" value="1"/>
</dbReference>
<dbReference type="AlphaFoldDB" id="A0A163BXD2"/>
<keyword evidence="2" id="KW-0227">DNA damage</keyword>
<dbReference type="STRING" id="5454.A0A163BXD2"/>
<dbReference type="GO" id="GO:0035861">
    <property type="term" value="C:site of double-strand break"/>
    <property type="evidence" value="ECO:0007669"/>
    <property type="project" value="TreeGrafter"/>
</dbReference>
<gene>
    <name evidence="5" type="ORF">ST47_g6801</name>
</gene>
<evidence type="ECO:0000256" key="1">
    <source>
        <dbReference type="ARBA" id="ARBA00004123"/>
    </source>
</evidence>
<protein>
    <submittedName>
        <fullName evidence="5">Uncharacterized protein</fullName>
    </submittedName>
</protein>
<feature type="region of interest" description="Disordered" evidence="4">
    <location>
        <begin position="134"/>
        <end position="226"/>
    </location>
</feature>
<feature type="region of interest" description="Disordered" evidence="4">
    <location>
        <begin position="242"/>
        <end position="318"/>
    </location>
</feature>
<keyword evidence="6" id="KW-1185">Reference proteome</keyword>
<dbReference type="PANTHER" id="PTHR23196:SF1">
    <property type="entry name" value="PAX-INTERACTING PROTEIN 1"/>
    <property type="match status" value="1"/>
</dbReference>
<organism evidence="5 6">
    <name type="scientific">Didymella rabiei</name>
    <name type="common">Chickpea ascochyta blight fungus</name>
    <name type="synonym">Mycosphaerella rabiei</name>
    <dbReference type="NCBI Taxonomy" id="5454"/>
    <lineage>
        <taxon>Eukaryota</taxon>
        <taxon>Fungi</taxon>
        <taxon>Dikarya</taxon>
        <taxon>Ascomycota</taxon>
        <taxon>Pezizomycotina</taxon>
        <taxon>Dothideomycetes</taxon>
        <taxon>Pleosporomycetidae</taxon>
        <taxon>Pleosporales</taxon>
        <taxon>Pleosporineae</taxon>
        <taxon>Didymellaceae</taxon>
        <taxon>Ascochyta</taxon>
    </lineage>
</organism>
<dbReference type="OrthoDB" id="342264at2759"/>
<feature type="compositionally biased region" description="Acidic residues" evidence="4">
    <location>
        <begin position="154"/>
        <end position="168"/>
    </location>
</feature>
<sequence>MDLEQRRVGGACVCRISLAIGHATYLVQRHGKLTLVTDRCLLPNDSKLGRITIEPGGAKLQAVDTLLVFPGHSQTDLHSSVVADPRDVKYQLEPLSDGRSEIIILRNGDVITSPNVTDSVACMYRAPEVQVNSSAAGLDDVEPFESKDAVADTPGDETEDEATLDDTITEVPVTQPVTQPTKSQPSATPRLPEQRSLLVQETPTTDRMLGVNEYDPAPETEGGLVKSMSPPPAAIALAETFSTARTGQSPKSTVQESFDVESITDRKRPQGSPEVRVGGRQSKKRASPVSSPEPHLSAEGRSAKRARRAVPNKEVEGDIVQNSPFNDINADLSCKSYSTKGKRRVLELPETTPSKSEMSSQRSATATTAVAYEGEPPRVATSNSALKDGSPTIKFLRKHGGTLVASVEDKCNVLCVRDVGLAKTMKVIQAIALGIPIVSDRWLSESAKSEAFLDLSSYKPSVAQQEKDWGFDLEKVWGVAQTPFKGYTIYFTPALRKTYTNFREMDRVCQTVGAKVVSKRTDKSGKIIVLAKEEEDPDADRMVEDGETCYHKDLLTNSILRGTLDLDSDEFKIIAKPASGSRRKGPRKST</sequence>
<accession>A0A163BXD2</accession>
<evidence type="ECO:0000256" key="3">
    <source>
        <dbReference type="ARBA" id="ARBA00023242"/>
    </source>
</evidence>
<dbReference type="InterPro" id="IPR051579">
    <property type="entry name" value="DDR_Transcriptional_Reg"/>
</dbReference>
<dbReference type="GO" id="GO:0005634">
    <property type="term" value="C:nucleus"/>
    <property type="evidence" value="ECO:0007669"/>
    <property type="project" value="UniProtKB-SubCell"/>
</dbReference>
<dbReference type="GO" id="GO:0006974">
    <property type="term" value="P:DNA damage response"/>
    <property type="evidence" value="ECO:0007669"/>
    <property type="project" value="UniProtKB-KW"/>
</dbReference>
<feature type="region of interest" description="Disordered" evidence="4">
    <location>
        <begin position="349"/>
        <end position="385"/>
    </location>
</feature>
<feature type="compositionally biased region" description="Polar residues" evidence="4">
    <location>
        <begin position="351"/>
        <end position="368"/>
    </location>
</feature>
<dbReference type="Proteomes" id="UP000076837">
    <property type="component" value="Unassembled WGS sequence"/>
</dbReference>
<evidence type="ECO:0000313" key="6">
    <source>
        <dbReference type="Proteomes" id="UP000076837"/>
    </source>
</evidence>
<dbReference type="CDD" id="cd17744">
    <property type="entry name" value="BRCT_MDC1_rpt1"/>
    <property type="match status" value="1"/>
</dbReference>
<dbReference type="PROSITE" id="PS50172">
    <property type="entry name" value="BRCT"/>
    <property type="match status" value="1"/>
</dbReference>
<dbReference type="Gene3D" id="3.40.50.10190">
    <property type="entry name" value="BRCT domain"/>
    <property type="match status" value="2"/>
</dbReference>
<dbReference type="InterPro" id="IPR001357">
    <property type="entry name" value="BRCT_dom"/>
</dbReference>
<evidence type="ECO:0000256" key="2">
    <source>
        <dbReference type="ARBA" id="ARBA00022763"/>
    </source>
</evidence>
<dbReference type="InterPro" id="IPR036420">
    <property type="entry name" value="BRCT_dom_sf"/>
</dbReference>
<dbReference type="PANTHER" id="PTHR23196">
    <property type="entry name" value="PAX TRANSCRIPTION ACTIVATION DOMAIN INTERACTING PROTEIN"/>
    <property type="match status" value="1"/>
</dbReference>
<feature type="compositionally biased region" description="Polar residues" evidence="4">
    <location>
        <begin position="242"/>
        <end position="256"/>
    </location>
</feature>
<comment type="subcellular location">
    <subcellularLocation>
        <location evidence="1">Nucleus</location>
    </subcellularLocation>
</comment>